<comment type="caution">
    <text evidence="1">The sequence shown here is derived from an EMBL/GenBank/DDBJ whole genome shotgun (WGS) entry which is preliminary data.</text>
</comment>
<dbReference type="Proteomes" id="UP000245207">
    <property type="component" value="Unassembled WGS sequence"/>
</dbReference>
<evidence type="ECO:0000313" key="1">
    <source>
        <dbReference type="EMBL" id="PWA48460.1"/>
    </source>
</evidence>
<dbReference type="PANTHER" id="PTHR33116">
    <property type="entry name" value="REVERSE TRANSCRIPTASE ZINC-BINDING DOMAIN-CONTAINING PROTEIN-RELATED-RELATED"/>
    <property type="match status" value="1"/>
</dbReference>
<reference evidence="1 2" key="1">
    <citation type="journal article" date="2018" name="Mol. Plant">
        <title>The genome of Artemisia annua provides insight into the evolution of Asteraceae family and artemisinin biosynthesis.</title>
        <authorList>
            <person name="Shen Q."/>
            <person name="Zhang L."/>
            <person name="Liao Z."/>
            <person name="Wang S."/>
            <person name="Yan T."/>
            <person name="Shi P."/>
            <person name="Liu M."/>
            <person name="Fu X."/>
            <person name="Pan Q."/>
            <person name="Wang Y."/>
            <person name="Lv Z."/>
            <person name="Lu X."/>
            <person name="Zhang F."/>
            <person name="Jiang W."/>
            <person name="Ma Y."/>
            <person name="Chen M."/>
            <person name="Hao X."/>
            <person name="Li L."/>
            <person name="Tang Y."/>
            <person name="Lv G."/>
            <person name="Zhou Y."/>
            <person name="Sun X."/>
            <person name="Brodelius P.E."/>
            <person name="Rose J.K.C."/>
            <person name="Tang K."/>
        </authorList>
    </citation>
    <scope>NUCLEOTIDE SEQUENCE [LARGE SCALE GENOMIC DNA]</scope>
    <source>
        <strain evidence="2">cv. Huhao1</strain>
        <tissue evidence="1">Leaf</tissue>
    </source>
</reference>
<organism evidence="1 2">
    <name type="scientific">Artemisia annua</name>
    <name type="common">Sweet wormwood</name>
    <dbReference type="NCBI Taxonomy" id="35608"/>
    <lineage>
        <taxon>Eukaryota</taxon>
        <taxon>Viridiplantae</taxon>
        <taxon>Streptophyta</taxon>
        <taxon>Embryophyta</taxon>
        <taxon>Tracheophyta</taxon>
        <taxon>Spermatophyta</taxon>
        <taxon>Magnoliopsida</taxon>
        <taxon>eudicotyledons</taxon>
        <taxon>Gunneridae</taxon>
        <taxon>Pentapetalae</taxon>
        <taxon>asterids</taxon>
        <taxon>campanulids</taxon>
        <taxon>Asterales</taxon>
        <taxon>Asteraceae</taxon>
        <taxon>Asteroideae</taxon>
        <taxon>Anthemideae</taxon>
        <taxon>Artemisiinae</taxon>
        <taxon>Artemisia</taxon>
    </lineage>
</organism>
<dbReference type="PANTHER" id="PTHR33116:SF84">
    <property type="entry name" value="RNA-DIRECTED DNA POLYMERASE"/>
    <property type="match status" value="1"/>
</dbReference>
<gene>
    <name evidence="1" type="ORF">CTI12_AA488590</name>
</gene>
<proteinExistence type="predicted"/>
<sequence>MDSHQHLFFKCKYTKLFWSKVCLKIGLNWVEMEWNDTVDSLANMDNESTIKNIIRRLSLAASVYLICRERNCRLFKNENRSVDELYEMFVDTIRLRLAGLKAKPTVAVLNAQVEWNVRMVAREKLRPHNTNGPKDSQKFQSQLFYSTKHARYKCLEDLHKNLFVFSILN</sequence>
<protein>
    <submittedName>
        <fullName evidence="1">Reverse transcriptase domain, Reverse transcriptase zinc-binding domain protein</fullName>
    </submittedName>
</protein>
<keyword evidence="1" id="KW-0548">Nucleotidyltransferase</keyword>
<keyword evidence="1" id="KW-0695">RNA-directed DNA polymerase</keyword>
<dbReference type="AlphaFoldDB" id="A0A2U1LHH3"/>
<name>A0A2U1LHH3_ARTAN</name>
<keyword evidence="1" id="KW-0808">Transferase</keyword>
<accession>A0A2U1LHH3</accession>
<evidence type="ECO:0000313" key="2">
    <source>
        <dbReference type="Proteomes" id="UP000245207"/>
    </source>
</evidence>
<keyword evidence="2" id="KW-1185">Reference proteome</keyword>
<dbReference type="GO" id="GO:0003964">
    <property type="term" value="F:RNA-directed DNA polymerase activity"/>
    <property type="evidence" value="ECO:0007669"/>
    <property type="project" value="UniProtKB-KW"/>
</dbReference>
<dbReference type="EMBL" id="PKPP01009354">
    <property type="protein sequence ID" value="PWA48460.1"/>
    <property type="molecule type" value="Genomic_DNA"/>
</dbReference>